<keyword evidence="5 10" id="KW-0812">Transmembrane</keyword>
<dbReference type="EMBL" id="BAAACG010000008">
    <property type="protein sequence ID" value="GAA0738281.1"/>
    <property type="molecule type" value="Genomic_DNA"/>
</dbReference>
<evidence type="ECO:0000256" key="6">
    <source>
        <dbReference type="ARBA" id="ARBA00022989"/>
    </source>
</evidence>
<feature type="coiled-coil region" evidence="8">
    <location>
        <begin position="147"/>
        <end position="174"/>
    </location>
</feature>
<feature type="transmembrane region" description="Helical" evidence="10">
    <location>
        <begin position="273"/>
        <end position="298"/>
    </location>
</feature>
<accession>A0ABP3USP4</accession>
<evidence type="ECO:0000256" key="8">
    <source>
        <dbReference type="SAM" id="Coils"/>
    </source>
</evidence>
<keyword evidence="8" id="KW-0175">Coiled coil</keyword>
<dbReference type="PROSITE" id="PS51012">
    <property type="entry name" value="ABC_TM2"/>
    <property type="match status" value="1"/>
</dbReference>
<evidence type="ECO:0000256" key="2">
    <source>
        <dbReference type="ARBA" id="ARBA00007783"/>
    </source>
</evidence>
<keyword evidence="13" id="KW-1185">Reference proteome</keyword>
<evidence type="ECO:0000256" key="5">
    <source>
        <dbReference type="ARBA" id="ARBA00022692"/>
    </source>
</evidence>
<evidence type="ECO:0000256" key="3">
    <source>
        <dbReference type="ARBA" id="ARBA00022448"/>
    </source>
</evidence>
<evidence type="ECO:0000256" key="10">
    <source>
        <dbReference type="SAM" id="Phobius"/>
    </source>
</evidence>
<name>A0ABP3USP4_9CLOT</name>
<keyword evidence="6 10" id="KW-1133">Transmembrane helix</keyword>
<protein>
    <submittedName>
        <fullName evidence="12">ABC transporter permease</fullName>
    </submittedName>
</protein>
<dbReference type="InterPro" id="IPR047817">
    <property type="entry name" value="ABC2_TM_bact-type"/>
</dbReference>
<dbReference type="InterPro" id="IPR013525">
    <property type="entry name" value="ABC2_TM"/>
</dbReference>
<reference evidence="13" key="1">
    <citation type="journal article" date="2019" name="Int. J. Syst. Evol. Microbiol.">
        <title>The Global Catalogue of Microorganisms (GCM) 10K type strain sequencing project: providing services to taxonomists for standard genome sequencing and annotation.</title>
        <authorList>
            <consortium name="The Broad Institute Genomics Platform"/>
            <consortium name="The Broad Institute Genome Sequencing Center for Infectious Disease"/>
            <person name="Wu L."/>
            <person name="Ma J."/>
        </authorList>
    </citation>
    <scope>NUCLEOTIDE SEQUENCE [LARGE SCALE GENOMIC DNA]</scope>
    <source>
        <strain evidence="13">JCM 1407</strain>
    </source>
</reference>
<feature type="transmembrane region" description="Helical" evidence="10">
    <location>
        <begin position="304"/>
        <end position="330"/>
    </location>
</feature>
<keyword evidence="4" id="KW-1003">Cell membrane</keyword>
<dbReference type="InterPro" id="IPR051449">
    <property type="entry name" value="ABC-2_transporter_component"/>
</dbReference>
<evidence type="ECO:0000256" key="9">
    <source>
        <dbReference type="SAM" id="MobiDB-lite"/>
    </source>
</evidence>
<comment type="subcellular location">
    <subcellularLocation>
        <location evidence="1">Cell membrane</location>
        <topology evidence="1">Multi-pass membrane protein</topology>
    </subcellularLocation>
</comment>
<gene>
    <name evidence="12" type="ORF">GCM10008906_15510</name>
</gene>
<feature type="transmembrane region" description="Helical" evidence="10">
    <location>
        <begin position="21"/>
        <end position="39"/>
    </location>
</feature>
<evidence type="ECO:0000256" key="4">
    <source>
        <dbReference type="ARBA" id="ARBA00022475"/>
    </source>
</evidence>
<sequence length="423" mass="47882">MRILALVKRIFIQILNDKRTLALMMVAPLILLTLMNFLFQSEDNSNLKVGVYNIDKNIVTEFKDNDVNVKKYSNNTNIKDKIKKDDLDAFISNSNDKLDITHENSNTSKTMKMNLLFKNVMTSFKTENLTSAVKKQTEVIKKQGEAIKNQQKTISHMTKQLTQAKNNNNFAQNSSNNPREQNLSTQIKNMNKKNSSTSPDIKDKENSSTSPTIETHYIYGSEDTTLFDMITPVLIGFFVFFFVFLISGISLLKERTSGTLDKLLASPIKRKEIVFGYLLGYGLFAIIQTFIIVFFSIYVLKLHIVGSLGLVLLTNILTAFVALSFGILLSTFANSEFQMMQFIPAVVIPQIFFSGIISIDNMAPWLQKLCNVIPLYYIGDALKKVIIKGENFSSIQFDLSILLVFAIIFTGLNILGLKKYRKV</sequence>
<comment type="similarity">
    <text evidence="2">Belongs to the ABC-2 integral membrane protein family.</text>
</comment>
<feature type="compositionally biased region" description="Polar residues" evidence="9">
    <location>
        <begin position="189"/>
        <end position="199"/>
    </location>
</feature>
<proteinExistence type="inferred from homology"/>
<feature type="transmembrane region" description="Helical" evidence="10">
    <location>
        <begin position="342"/>
        <end position="359"/>
    </location>
</feature>
<evidence type="ECO:0000313" key="12">
    <source>
        <dbReference type="EMBL" id="GAA0738281.1"/>
    </source>
</evidence>
<evidence type="ECO:0000256" key="7">
    <source>
        <dbReference type="ARBA" id="ARBA00023136"/>
    </source>
</evidence>
<evidence type="ECO:0000256" key="1">
    <source>
        <dbReference type="ARBA" id="ARBA00004651"/>
    </source>
</evidence>
<keyword evidence="7 10" id="KW-0472">Membrane</keyword>
<keyword evidence="3" id="KW-0813">Transport</keyword>
<organism evidence="12 13">
    <name type="scientific">Clostridium oceanicum</name>
    <dbReference type="NCBI Taxonomy" id="1543"/>
    <lineage>
        <taxon>Bacteria</taxon>
        <taxon>Bacillati</taxon>
        <taxon>Bacillota</taxon>
        <taxon>Clostridia</taxon>
        <taxon>Eubacteriales</taxon>
        <taxon>Clostridiaceae</taxon>
        <taxon>Clostridium</taxon>
    </lineage>
</organism>
<dbReference type="Proteomes" id="UP001501510">
    <property type="component" value="Unassembled WGS sequence"/>
</dbReference>
<feature type="domain" description="ABC transmembrane type-2" evidence="11">
    <location>
        <begin position="195"/>
        <end position="420"/>
    </location>
</feature>
<evidence type="ECO:0000259" key="11">
    <source>
        <dbReference type="PROSITE" id="PS51012"/>
    </source>
</evidence>
<dbReference type="Pfam" id="PF12698">
    <property type="entry name" value="ABC2_membrane_3"/>
    <property type="match status" value="1"/>
</dbReference>
<comment type="caution">
    <text evidence="12">The sequence shown here is derived from an EMBL/GenBank/DDBJ whole genome shotgun (WGS) entry which is preliminary data.</text>
</comment>
<evidence type="ECO:0000313" key="13">
    <source>
        <dbReference type="Proteomes" id="UP001501510"/>
    </source>
</evidence>
<feature type="transmembrane region" description="Helical" evidence="10">
    <location>
        <begin position="399"/>
        <end position="417"/>
    </location>
</feature>
<dbReference type="RefSeq" id="WP_343760517.1">
    <property type="nucleotide sequence ID" value="NZ_BAAACG010000008.1"/>
</dbReference>
<dbReference type="PANTHER" id="PTHR30294:SF38">
    <property type="entry name" value="TRANSPORT PERMEASE PROTEIN"/>
    <property type="match status" value="1"/>
</dbReference>
<feature type="region of interest" description="Disordered" evidence="9">
    <location>
        <begin position="189"/>
        <end position="211"/>
    </location>
</feature>
<dbReference type="PANTHER" id="PTHR30294">
    <property type="entry name" value="MEMBRANE COMPONENT OF ABC TRANSPORTER YHHJ-RELATED"/>
    <property type="match status" value="1"/>
</dbReference>
<feature type="transmembrane region" description="Helical" evidence="10">
    <location>
        <begin position="229"/>
        <end position="252"/>
    </location>
</feature>